<dbReference type="InterPro" id="IPR013784">
    <property type="entry name" value="Carb-bd-like_fold"/>
</dbReference>
<evidence type="ECO:0000313" key="14">
    <source>
        <dbReference type="Proteomes" id="UP000500938"/>
    </source>
</evidence>
<evidence type="ECO:0000259" key="12">
    <source>
        <dbReference type="Pfam" id="PF07715"/>
    </source>
</evidence>
<reference evidence="13 14" key="1">
    <citation type="submission" date="2020-05" db="EMBL/GenBank/DDBJ databases">
        <title>Complete genome sequence of Gemmatimonas greenlandica TET16.</title>
        <authorList>
            <person name="Zeng Y."/>
        </authorList>
    </citation>
    <scope>NUCLEOTIDE SEQUENCE [LARGE SCALE GENOMIC DNA]</scope>
    <source>
        <strain evidence="13 14">TET16</strain>
    </source>
</reference>
<evidence type="ECO:0000259" key="11">
    <source>
        <dbReference type="Pfam" id="PF00593"/>
    </source>
</evidence>
<keyword evidence="10" id="KW-0732">Signal</keyword>
<dbReference type="GO" id="GO:0009279">
    <property type="term" value="C:cell outer membrane"/>
    <property type="evidence" value="ECO:0007669"/>
    <property type="project" value="UniProtKB-SubCell"/>
</dbReference>
<dbReference type="EMBL" id="CP053085">
    <property type="protein sequence ID" value="QJR35283.1"/>
    <property type="molecule type" value="Genomic_DNA"/>
</dbReference>
<feature type="signal peptide" evidence="10">
    <location>
        <begin position="1"/>
        <end position="22"/>
    </location>
</feature>
<feature type="domain" description="TonB-dependent receptor plug" evidence="12">
    <location>
        <begin position="124"/>
        <end position="245"/>
    </location>
</feature>
<evidence type="ECO:0000256" key="5">
    <source>
        <dbReference type="ARBA" id="ARBA00023077"/>
    </source>
</evidence>
<dbReference type="Pfam" id="PF07715">
    <property type="entry name" value="Plug"/>
    <property type="match status" value="1"/>
</dbReference>
<dbReference type="SUPFAM" id="SSF49452">
    <property type="entry name" value="Starch-binding domain-like"/>
    <property type="match status" value="1"/>
</dbReference>
<evidence type="ECO:0000256" key="3">
    <source>
        <dbReference type="ARBA" id="ARBA00022452"/>
    </source>
</evidence>
<dbReference type="Proteomes" id="UP000500938">
    <property type="component" value="Chromosome"/>
</dbReference>
<dbReference type="AlphaFoldDB" id="A0A6M4IKM6"/>
<dbReference type="GO" id="GO:0030246">
    <property type="term" value="F:carbohydrate binding"/>
    <property type="evidence" value="ECO:0007669"/>
    <property type="project" value="InterPro"/>
</dbReference>
<gene>
    <name evidence="13" type="ORF">HKW67_07080</name>
</gene>
<proteinExistence type="inferred from homology"/>
<evidence type="ECO:0000256" key="1">
    <source>
        <dbReference type="ARBA" id="ARBA00004571"/>
    </source>
</evidence>
<keyword evidence="4 8" id="KW-0812">Transmembrane</keyword>
<dbReference type="InterPro" id="IPR012910">
    <property type="entry name" value="Plug_dom"/>
</dbReference>
<evidence type="ECO:0000256" key="8">
    <source>
        <dbReference type="PROSITE-ProRule" id="PRU01360"/>
    </source>
</evidence>
<evidence type="ECO:0000313" key="13">
    <source>
        <dbReference type="EMBL" id="QJR35283.1"/>
    </source>
</evidence>
<dbReference type="KEGG" id="ggr:HKW67_07080"/>
<comment type="similarity">
    <text evidence="8 9">Belongs to the TonB-dependent receptor family.</text>
</comment>
<keyword evidence="5 9" id="KW-0798">TonB box</keyword>
<dbReference type="Gene3D" id="2.170.130.10">
    <property type="entry name" value="TonB-dependent receptor, plug domain"/>
    <property type="match status" value="1"/>
</dbReference>
<evidence type="ECO:0000256" key="10">
    <source>
        <dbReference type="SAM" id="SignalP"/>
    </source>
</evidence>
<dbReference type="Gene3D" id="2.40.170.20">
    <property type="entry name" value="TonB-dependent receptor, beta-barrel domain"/>
    <property type="match status" value="1"/>
</dbReference>
<evidence type="ECO:0000256" key="7">
    <source>
        <dbReference type="ARBA" id="ARBA00023237"/>
    </source>
</evidence>
<keyword evidence="14" id="KW-1185">Reference proteome</keyword>
<dbReference type="PANTHER" id="PTHR47234:SF3">
    <property type="entry name" value="SECRETIN_TONB SHORT N-TERMINAL DOMAIN-CONTAINING PROTEIN"/>
    <property type="match status" value="1"/>
</dbReference>
<dbReference type="SUPFAM" id="SSF56935">
    <property type="entry name" value="Porins"/>
    <property type="match status" value="1"/>
</dbReference>
<dbReference type="RefSeq" id="WP_171224712.1">
    <property type="nucleotide sequence ID" value="NZ_CP053085.1"/>
</dbReference>
<feature type="chain" id="PRO_5026851481" evidence="10">
    <location>
        <begin position="23"/>
        <end position="898"/>
    </location>
</feature>
<dbReference type="PANTHER" id="PTHR47234">
    <property type="match status" value="1"/>
</dbReference>
<sequence>MRIETFVAAAAVGVMTAGSAHAQPATGTVAGKVTEVGGGAVVGASVFITGTQSGSLTRGDGGYRIALRPGRYEIRVRLVGYGLARDSVTVTAGGTVTKDFRLEKSATTLGAVAVLGSRTQERTVLDAPAPIDVLSATELRATGRVETAQMIQMIAPSFNFPRATVGDGTDHVRPATLRGLGADQVLVLINGKRRHTSALVNVNGFVGRGQAAVDLNAIPAGMIDRIEILRDGAAAQYGSDAIAGVINIILKGNAPTEFTASVGQTNTTLEGNPALPSSIQNFKKTLNDGKVFQANGTWSTDFGGAGFLALGAEYRDRGPTNRSLPDTRQQYFTGDSKNANAAAINHRQGDADTRDATAFMNYGRTLSNGAQVYSFAGIGRRDGEAAGFWRRAQDDRTVRAIYPDGFLPLITSTIWDYSGTLGVKGDVGKWKYDVSSVAGRNTFAFDIANSANVTLGAASPREFYAGTLGFTQSTTNADFSRELNIGLRKPLQLATGAEVRYERYDITEGNPDSYRDGGVRILDGPNVGRQGAVGSQVFPGFRPTDAGAHSRSNVGAYLEASNEITDRWLLSVAARAENYSDFGSTATGKVATRISLLDQVKLRGAVSTGFRAPSLHQQWFSSTATNFINGQPFDVRTLPVTDPIARALGAEDLKPENSVNWSGGFAIEPSKNFSFTADYYNIFISDRIVFSENFTGAQVSALLASKGLAGVSGGRYFTNAINTRTQGADFVANYGVTLGTLGFVRLTGAYNTTENRVTYVKPTPTALSSQSEALFGRVERGRIEVGQPRSNVMVSANLSRRALDLTLRAQRFGEVVSRGTATNGTLDNVYGAKVITDASIAYTFPRQLRLTIGADNLLDVYPGYNSALTNNGGIFPYSGGSPFGFNGRYLYARLNITR</sequence>
<keyword evidence="2 8" id="KW-0813">Transport</keyword>
<dbReference type="Pfam" id="PF00593">
    <property type="entry name" value="TonB_dep_Rec_b-barrel"/>
    <property type="match status" value="1"/>
</dbReference>
<evidence type="ECO:0000256" key="6">
    <source>
        <dbReference type="ARBA" id="ARBA00023136"/>
    </source>
</evidence>
<dbReference type="Gene3D" id="2.60.40.1120">
    <property type="entry name" value="Carboxypeptidase-like, regulatory domain"/>
    <property type="match status" value="1"/>
</dbReference>
<keyword evidence="13" id="KW-0675">Receptor</keyword>
<comment type="subcellular location">
    <subcellularLocation>
        <location evidence="1 8">Cell outer membrane</location>
        <topology evidence="1 8">Multi-pass membrane protein</topology>
    </subcellularLocation>
</comment>
<dbReference type="Pfam" id="PF13620">
    <property type="entry name" value="CarboxypepD_reg"/>
    <property type="match status" value="1"/>
</dbReference>
<dbReference type="CDD" id="cd01347">
    <property type="entry name" value="ligand_gated_channel"/>
    <property type="match status" value="1"/>
</dbReference>
<keyword evidence="7 8" id="KW-0998">Cell outer membrane</keyword>
<organism evidence="13 14">
    <name type="scientific">Gemmatimonas groenlandica</name>
    <dbReference type="NCBI Taxonomy" id="2732249"/>
    <lineage>
        <taxon>Bacteria</taxon>
        <taxon>Pseudomonadati</taxon>
        <taxon>Gemmatimonadota</taxon>
        <taxon>Gemmatimonadia</taxon>
        <taxon>Gemmatimonadales</taxon>
        <taxon>Gemmatimonadaceae</taxon>
        <taxon>Gemmatimonas</taxon>
    </lineage>
</organism>
<accession>A0A6M4IKM6</accession>
<dbReference type="InterPro" id="IPR037066">
    <property type="entry name" value="Plug_dom_sf"/>
</dbReference>
<dbReference type="PROSITE" id="PS52016">
    <property type="entry name" value="TONB_DEPENDENT_REC_3"/>
    <property type="match status" value="1"/>
</dbReference>
<name>A0A6M4IKM6_9BACT</name>
<evidence type="ECO:0000256" key="4">
    <source>
        <dbReference type="ARBA" id="ARBA00022692"/>
    </source>
</evidence>
<evidence type="ECO:0000256" key="2">
    <source>
        <dbReference type="ARBA" id="ARBA00022448"/>
    </source>
</evidence>
<dbReference type="InterPro" id="IPR036942">
    <property type="entry name" value="Beta-barrel_TonB_sf"/>
</dbReference>
<evidence type="ECO:0000256" key="9">
    <source>
        <dbReference type="RuleBase" id="RU003357"/>
    </source>
</evidence>
<feature type="domain" description="TonB-dependent receptor-like beta-barrel" evidence="11">
    <location>
        <begin position="355"/>
        <end position="857"/>
    </location>
</feature>
<protein>
    <submittedName>
        <fullName evidence="13">TonB-dependent receptor</fullName>
    </submittedName>
</protein>
<keyword evidence="3 8" id="KW-1134">Transmembrane beta strand</keyword>
<dbReference type="InterPro" id="IPR039426">
    <property type="entry name" value="TonB-dep_rcpt-like"/>
</dbReference>
<keyword evidence="6 8" id="KW-0472">Membrane</keyword>
<dbReference type="InterPro" id="IPR000531">
    <property type="entry name" value="Beta-barrel_TonB"/>
</dbReference>